<keyword evidence="3" id="KW-1185">Reference proteome</keyword>
<dbReference type="EMBL" id="CAUYUE010000007">
    <property type="protein sequence ID" value="CAK0782677.1"/>
    <property type="molecule type" value="Genomic_DNA"/>
</dbReference>
<name>A0AAV1I7F5_9CHLO</name>
<dbReference type="AlphaFoldDB" id="A0AAV1I7F5"/>
<dbReference type="Proteomes" id="UP001314263">
    <property type="component" value="Unassembled WGS sequence"/>
</dbReference>
<evidence type="ECO:0000313" key="2">
    <source>
        <dbReference type="EMBL" id="CAK0782677.1"/>
    </source>
</evidence>
<evidence type="ECO:0000256" key="1">
    <source>
        <dbReference type="SAM" id="Phobius"/>
    </source>
</evidence>
<keyword evidence="1" id="KW-1133">Transmembrane helix</keyword>
<keyword evidence="1" id="KW-0472">Membrane</keyword>
<protein>
    <submittedName>
        <fullName evidence="2">Uncharacterized protein</fullName>
    </submittedName>
</protein>
<keyword evidence="1" id="KW-0812">Transmembrane</keyword>
<gene>
    <name evidence="2" type="ORF">CVIRNUC_005872</name>
</gene>
<sequence>MEQLEKWTQTRTQNLQQTWTILSRSYQTRTLPVWDDFTASMLWTSAALILLPNLLVILAKRKSRKLLLDSLESILAVALVIVLLGIVLGLPVGAVYLMAKGAIYFVHSLLKLPAVASMLQSALNRSAASLEQPL</sequence>
<reference evidence="2 3" key="1">
    <citation type="submission" date="2023-10" db="EMBL/GenBank/DDBJ databases">
        <authorList>
            <person name="Maclean D."/>
            <person name="Macfadyen A."/>
        </authorList>
    </citation>
    <scope>NUCLEOTIDE SEQUENCE [LARGE SCALE GENOMIC DNA]</scope>
</reference>
<feature type="transmembrane region" description="Helical" evidence="1">
    <location>
        <begin position="71"/>
        <end position="96"/>
    </location>
</feature>
<evidence type="ECO:0000313" key="3">
    <source>
        <dbReference type="Proteomes" id="UP001314263"/>
    </source>
</evidence>
<proteinExistence type="predicted"/>
<feature type="transmembrane region" description="Helical" evidence="1">
    <location>
        <begin position="41"/>
        <end position="59"/>
    </location>
</feature>
<organism evidence="2 3">
    <name type="scientific">Coccomyxa viridis</name>
    <dbReference type="NCBI Taxonomy" id="1274662"/>
    <lineage>
        <taxon>Eukaryota</taxon>
        <taxon>Viridiplantae</taxon>
        <taxon>Chlorophyta</taxon>
        <taxon>core chlorophytes</taxon>
        <taxon>Trebouxiophyceae</taxon>
        <taxon>Trebouxiophyceae incertae sedis</taxon>
        <taxon>Coccomyxaceae</taxon>
        <taxon>Coccomyxa</taxon>
    </lineage>
</organism>
<accession>A0AAV1I7F5</accession>
<comment type="caution">
    <text evidence="2">The sequence shown here is derived from an EMBL/GenBank/DDBJ whole genome shotgun (WGS) entry which is preliminary data.</text>
</comment>